<keyword evidence="2" id="KW-0966">Cell projection</keyword>
<evidence type="ECO:0000313" key="2">
    <source>
        <dbReference type="EMBL" id="TCN76345.1"/>
    </source>
</evidence>
<proteinExistence type="predicted"/>
<comment type="caution">
    <text evidence="2">The sequence shown here is derived from an EMBL/GenBank/DDBJ whole genome shotgun (WGS) entry which is preliminary data.</text>
</comment>
<reference evidence="2 3" key="1">
    <citation type="submission" date="2019-03" db="EMBL/GenBank/DDBJ databases">
        <title>Freshwater and sediment microbial communities from various areas in North America, analyzing microbe dynamics in response to fracking.</title>
        <authorList>
            <person name="Lamendella R."/>
        </authorList>
    </citation>
    <scope>NUCLEOTIDE SEQUENCE [LARGE SCALE GENOMIC DNA]</scope>
    <source>
        <strain evidence="2 3">74A</strain>
    </source>
</reference>
<dbReference type="Proteomes" id="UP000294832">
    <property type="component" value="Unassembled WGS sequence"/>
</dbReference>
<dbReference type="OrthoDB" id="5769216at2"/>
<organism evidence="2 3">
    <name type="scientific">Shewanella fodinae</name>
    <dbReference type="NCBI Taxonomy" id="552357"/>
    <lineage>
        <taxon>Bacteria</taxon>
        <taxon>Pseudomonadati</taxon>
        <taxon>Pseudomonadota</taxon>
        <taxon>Gammaproteobacteria</taxon>
        <taxon>Alteromonadales</taxon>
        <taxon>Shewanellaceae</taxon>
        <taxon>Shewanella</taxon>
    </lineage>
</organism>
<dbReference type="RefSeq" id="WP_133040669.1">
    <property type="nucleotide sequence ID" value="NZ_BMXW01000024.1"/>
</dbReference>
<feature type="domain" description="Flagellar assembly protein FliH/Type III secretion system HrpE" evidence="1">
    <location>
        <begin position="74"/>
        <end position="180"/>
    </location>
</feature>
<keyword evidence="3" id="KW-1185">Reference proteome</keyword>
<gene>
    <name evidence="2" type="ORF">EDC91_1568</name>
</gene>
<protein>
    <submittedName>
        <fullName evidence="2">Flagellar assembly protein FliH</fullName>
    </submittedName>
</protein>
<accession>A0A4R2F3R1</accession>
<keyword evidence="2" id="KW-0282">Flagellum</keyword>
<dbReference type="AlphaFoldDB" id="A0A4R2F3R1"/>
<name>A0A4R2F3R1_9GAMM</name>
<evidence type="ECO:0000313" key="3">
    <source>
        <dbReference type="Proteomes" id="UP000294832"/>
    </source>
</evidence>
<evidence type="ECO:0000259" key="1">
    <source>
        <dbReference type="Pfam" id="PF02108"/>
    </source>
</evidence>
<sequence length="208" mass="23496">MSELFQFPSVVRQASQLTLQQRLDEAYQQGVNDGQLTGEQRGRQWAADELRAEIEAQWQQKLQQQKTATEADNRQHLAQLMNGIKSQLHISAAQLSEDLYTLIRELAQTVIESELSAQPQSYLKAIERTLEALQGRDIVTAISVSVSDNQWLKSQGISDIDGIPFRVDESLPVGQVQFEGEAQLHQLSFRQRLSEVLQQIKPILTDAD</sequence>
<dbReference type="InterPro" id="IPR018035">
    <property type="entry name" value="Flagellar_FliH/T3SS_HrpE"/>
</dbReference>
<dbReference type="EMBL" id="SLWF01000056">
    <property type="protein sequence ID" value="TCN76345.1"/>
    <property type="molecule type" value="Genomic_DNA"/>
</dbReference>
<dbReference type="Pfam" id="PF02108">
    <property type="entry name" value="FliH"/>
    <property type="match status" value="1"/>
</dbReference>
<keyword evidence="2" id="KW-0969">Cilium</keyword>